<keyword evidence="2" id="KW-1185">Reference proteome</keyword>
<name>A0AAV4XYZ6_CAEEX</name>
<dbReference type="EMBL" id="BPLR01000998">
    <property type="protein sequence ID" value="GIY99048.1"/>
    <property type="molecule type" value="Genomic_DNA"/>
</dbReference>
<evidence type="ECO:0000313" key="1">
    <source>
        <dbReference type="EMBL" id="GIY99048.1"/>
    </source>
</evidence>
<dbReference type="Proteomes" id="UP001054945">
    <property type="component" value="Unassembled WGS sequence"/>
</dbReference>
<evidence type="ECO:0000313" key="2">
    <source>
        <dbReference type="Proteomes" id="UP001054945"/>
    </source>
</evidence>
<accession>A0AAV4XYZ6</accession>
<organism evidence="1 2">
    <name type="scientific">Caerostris extrusa</name>
    <name type="common">Bark spider</name>
    <name type="synonym">Caerostris bankana</name>
    <dbReference type="NCBI Taxonomy" id="172846"/>
    <lineage>
        <taxon>Eukaryota</taxon>
        <taxon>Metazoa</taxon>
        <taxon>Ecdysozoa</taxon>
        <taxon>Arthropoda</taxon>
        <taxon>Chelicerata</taxon>
        <taxon>Arachnida</taxon>
        <taxon>Araneae</taxon>
        <taxon>Araneomorphae</taxon>
        <taxon>Entelegynae</taxon>
        <taxon>Araneoidea</taxon>
        <taxon>Araneidae</taxon>
        <taxon>Caerostris</taxon>
    </lineage>
</organism>
<dbReference type="AlphaFoldDB" id="A0AAV4XYZ6"/>
<reference evidence="1 2" key="1">
    <citation type="submission" date="2021-06" db="EMBL/GenBank/DDBJ databases">
        <title>Caerostris extrusa draft genome.</title>
        <authorList>
            <person name="Kono N."/>
            <person name="Arakawa K."/>
        </authorList>
    </citation>
    <scope>NUCLEOTIDE SEQUENCE [LARGE SCALE GENOMIC DNA]</scope>
</reference>
<gene>
    <name evidence="1" type="ORF">CEXT_426691</name>
</gene>
<sequence length="99" mass="11173">MRKDSFKSLYDCIFTVISRQLNVLRDQCRIPRSGVSKNIRTRIPTLPQELLFEVRVTNVSPFTAFETPRMIWGSDSCGGTGVLMCDGNVFLSLNLTLLS</sequence>
<comment type="caution">
    <text evidence="1">The sequence shown here is derived from an EMBL/GenBank/DDBJ whole genome shotgun (WGS) entry which is preliminary data.</text>
</comment>
<protein>
    <submittedName>
        <fullName evidence="1">Uncharacterized protein</fullName>
    </submittedName>
</protein>
<proteinExistence type="predicted"/>